<dbReference type="SUPFAM" id="SSF57756">
    <property type="entry name" value="Retrovirus zinc finger-like domains"/>
    <property type="match status" value="1"/>
</dbReference>
<keyword evidence="1" id="KW-0479">Metal-binding</keyword>
<proteinExistence type="predicted"/>
<protein>
    <recommendedName>
        <fullName evidence="2">CCHC-type domain-containing protein</fullName>
    </recommendedName>
</protein>
<dbReference type="GO" id="GO:0003676">
    <property type="term" value="F:nucleic acid binding"/>
    <property type="evidence" value="ECO:0007669"/>
    <property type="project" value="InterPro"/>
</dbReference>
<dbReference type="InterPro" id="IPR001878">
    <property type="entry name" value="Znf_CCHC"/>
</dbReference>
<keyword evidence="4" id="KW-1185">Reference proteome</keyword>
<accession>E2ANF5</accession>
<name>E2ANF5_CAMFO</name>
<gene>
    <name evidence="3" type="ORF">EAG_01181</name>
</gene>
<organism evidence="4">
    <name type="scientific">Camponotus floridanus</name>
    <name type="common">Florida carpenter ant</name>
    <dbReference type="NCBI Taxonomy" id="104421"/>
    <lineage>
        <taxon>Eukaryota</taxon>
        <taxon>Metazoa</taxon>
        <taxon>Ecdysozoa</taxon>
        <taxon>Arthropoda</taxon>
        <taxon>Hexapoda</taxon>
        <taxon>Insecta</taxon>
        <taxon>Pterygota</taxon>
        <taxon>Neoptera</taxon>
        <taxon>Endopterygota</taxon>
        <taxon>Hymenoptera</taxon>
        <taxon>Apocrita</taxon>
        <taxon>Aculeata</taxon>
        <taxon>Formicoidea</taxon>
        <taxon>Formicidae</taxon>
        <taxon>Formicinae</taxon>
        <taxon>Camponotus</taxon>
    </lineage>
</organism>
<evidence type="ECO:0000313" key="3">
    <source>
        <dbReference type="EMBL" id="EFN65037.1"/>
    </source>
</evidence>
<keyword evidence="1" id="KW-0863">Zinc-finger</keyword>
<reference evidence="3 4" key="1">
    <citation type="journal article" date="2010" name="Science">
        <title>Genomic comparison of the ants Camponotus floridanus and Harpegnathos saltator.</title>
        <authorList>
            <person name="Bonasio R."/>
            <person name="Zhang G."/>
            <person name="Ye C."/>
            <person name="Mutti N.S."/>
            <person name="Fang X."/>
            <person name="Qin N."/>
            <person name="Donahue G."/>
            <person name="Yang P."/>
            <person name="Li Q."/>
            <person name="Li C."/>
            <person name="Zhang P."/>
            <person name="Huang Z."/>
            <person name="Berger S.L."/>
            <person name="Reinberg D."/>
            <person name="Wang J."/>
            <person name="Liebig J."/>
        </authorList>
    </citation>
    <scope>NUCLEOTIDE SEQUENCE [LARGE SCALE GENOMIC DNA]</scope>
    <source>
        <strain evidence="4">C129</strain>
    </source>
</reference>
<feature type="non-terminal residue" evidence="3">
    <location>
        <position position="1"/>
    </location>
</feature>
<evidence type="ECO:0000256" key="1">
    <source>
        <dbReference type="PROSITE-ProRule" id="PRU00047"/>
    </source>
</evidence>
<dbReference type="AlphaFoldDB" id="E2ANF5"/>
<feature type="domain" description="CCHC-type" evidence="2">
    <location>
        <begin position="44"/>
        <end position="58"/>
    </location>
</feature>
<sequence length="61" mass="7166">EETQVRSLRYLQKEDLRIRILNQARIYLGWSSCRVADHVQILQCYRCLSFGHIAKDCRAAA</sequence>
<dbReference type="InParanoid" id="E2ANF5"/>
<dbReference type="EMBL" id="GL441196">
    <property type="protein sequence ID" value="EFN65037.1"/>
    <property type="molecule type" value="Genomic_DNA"/>
</dbReference>
<evidence type="ECO:0000313" key="4">
    <source>
        <dbReference type="Proteomes" id="UP000000311"/>
    </source>
</evidence>
<dbReference type="PROSITE" id="PS50158">
    <property type="entry name" value="ZF_CCHC"/>
    <property type="match status" value="1"/>
</dbReference>
<dbReference type="Gene3D" id="4.10.60.10">
    <property type="entry name" value="Zinc finger, CCHC-type"/>
    <property type="match status" value="1"/>
</dbReference>
<dbReference type="SMART" id="SM00343">
    <property type="entry name" value="ZnF_C2HC"/>
    <property type="match status" value="1"/>
</dbReference>
<feature type="non-terminal residue" evidence="3">
    <location>
        <position position="61"/>
    </location>
</feature>
<dbReference type="Pfam" id="PF00098">
    <property type="entry name" value="zf-CCHC"/>
    <property type="match status" value="1"/>
</dbReference>
<keyword evidence="1" id="KW-0862">Zinc</keyword>
<evidence type="ECO:0000259" key="2">
    <source>
        <dbReference type="PROSITE" id="PS50158"/>
    </source>
</evidence>
<dbReference type="Proteomes" id="UP000000311">
    <property type="component" value="Unassembled WGS sequence"/>
</dbReference>
<dbReference type="InterPro" id="IPR036875">
    <property type="entry name" value="Znf_CCHC_sf"/>
</dbReference>
<dbReference type="GO" id="GO:0008270">
    <property type="term" value="F:zinc ion binding"/>
    <property type="evidence" value="ECO:0007669"/>
    <property type="project" value="UniProtKB-KW"/>
</dbReference>